<reference evidence="1 2" key="1">
    <citation type="submission" date="2011-09" db="EMBL/GenBank/DDBJ databases">
        <authorList>
            <person name="Weinstock G."/>
            <person name="Sodergren E."/>
            <person name="Clifton S."/>
            <person name="Fulton L."/>
            <person name="Fulton B."/>
            <person name="Courtney L."/>
            <person name="Fronick C."/>
            <person name="Harrison M."/>
            <person name="Strong C."/>
            <person name="Farmer C."/>
            <person name="Delahaunty K."/>
            <person name="Markovic C."/>
            <person name="Hall O."/>
            <person name="Minx P."/>
            <person name="Tomlinson C."/>
            <person name="Mitreva M."/>
            <person name="Hou S."/>
            <person name="Chen J."/>
            <person name="Wollam A."/>
            <person name="Pepin K.H."/>
            <person name="Johnson M."/>
            <person name="Bhonagiri V."/>
            <person name="Zhang X."/>
            <person name="Suruliraj S."/>
            <person name="Warren W."/>
            <person name="Chinwalla A."/>
            <person name="Mardis E.R."/>
            <person name="Wilson R.K."/>
        </authorList>
    </citation>
    <scope>NUCLEOTIDE SEQUENCE [LARGE SCALE GENOMIC DNA]</scope>
    <source>
        <strain evidence="1 2">F0435</strain>
    </source>
</reference>
<gene>
    <name evidence="1" type="ORF">HMPREF9104_00136</name>
</gene>
<organism evidence="1 2">
    <name type="scientific">Lentilactobacillus kisonensis F0435</name>
    <dbReference type="NCBI Taxonomy" id="797516"/>
    <lineage>
        <taxon>Bacteria</taxon>
        <taxon>Bacillati</taxon>
        <taxon>Bacillota</taxon>
        <taxon>Bacilli</taxon>
        <taxon>Lactobacillales</taxon>
        <taxon>Lactobacillaceae</taxon>
        <taxon>Lentilactobacillus</taxon>
    </lineage>
</organism>
<dbReference type="EMBL" id="AGRJ01000012">
    <property type="protein sequence ID" value="EHO54381.1"/>
    <property type="molecule type" value="Genomic_DNA"/>
</dbReference>
<evidence type="ECO:0000313" key="2">
    <source>
        <dbReference type="Proteomes" id="UP000005025"/>
    </source>
</evidence>
<dbReference type="AlphaFoldDB" id="H1LC23"/>
<dbReference type="RefSeq" id="WP_008855331.1">
    <property type="nucleotide sequence ID" value="NZ_JH590988.1"/>
</dbReference>
<sequence>MKFKKSFILGITALSLGTVGIISQPTTSQAMSIYNPDNPFWLHSHWITTTKRIVVHKIKYMEPEYKSYQVASYVVPRGYHYKIYASPTNYHWFFDSGKFKSNAHYMYVSNRHSHDWFRFGVH</sequence>
<dbReference type="OrthoDB" id="2321495at2"/>
<dbReference type="HOGENOM" id="CLU_2035079_0_0_9"/>
<proteinExistence type="predicted"/>
<accession>H1LC23</accession>
<evidence type="ECO:0000313" key="1">
    <source>
        <dbReference type="EMBL" id="EHO54381.1"/>
    </source>
</evidence>
<name>H1LC23_9LACO</name>
<comment type="caution">
    <text evidence="1">The sequence shown here is derived from an EMBL/GenBank/DDBJ whole genome shotgun (WGS) entry which is preliminary data.</text>
</comment>
<dbReference type="Proteomes" id="UP000005025">
    <property type="component" value="Unassembled WGS sequence"/>
</dbReference>
<protein>
    <submittedName>
        <fullName evidence="1">Uncharacterized protein</fullName>
    </submittedName>
</protein>